<reference evidence="2" key="1">
    <citation type="journal article" date="2012" name="Nature">
        <title>The tomato genome sequence provides insights into fleshy fruit evolution.</title>
        <authorList>
            <consortium name="Tomato Genome Consortium"/>
        </authorList>
    </citation>
    <scope>NUCLEOTIDE SEQUENCE [LARGE SCALE GENOMIC DNA]</scope>
    <source>
        <strain evidence="2">cv. Heinz 1706</strain>
    </source>
</reference>
<dbReference type="Proteomes" id="UP000004994">
    <property type="component" value="Chromosome 6"/>
</dbReference>
<dbReference type="AlphaFoldDB" id="A0A3Q7GUC9"/>
<evidence type="ECO:0000313" key="2">
    <source>
        <dbReference type="EnsemblPlants" id="Solyc06g061220.2.1"/>
    </source>
</evidence>
<organism evidence="2">
    <name type="scientific">Solanum lycopersicum</name>
    <name type="common">Tomato</name>
    <name type="synonym">Lycopersicon esculentum</name>
    <dbReference type="NCBI Taxonomy" id="4081"/>
    <lineage>
        <taxon>Eukaryota</taxon>
        <taxon>Viridiplantae</taxon>
        <taxon>Streptophyta</taxon>
        <taxon>Embryophyta</taxon>
        <taxon>Tracheophyta</taxon>
        <taxon>Spermatophyta</taxon>
        <taxon>Magnoliopsida</taxon>
        <taxon>eudicotyledons</taxon>
        <taxon>Gunneridae</taxon>
        <taxon>Pentapetalae</taxon>
        <taxon>asterids</taxon>
        <taxon>lamiids</taxon>
        <taxon>Solanales</taxon>
        <taxon>Solanaceae</taxon>
        <taxon>Solanoideae</taxon>
        <taxon>Solaneae</taxon>
        <taxon>Solanum</taxon>
        <taxon>Solanum subgen. Lycopersicon</taxon>
    </lineage>
</organism>
<dbReference type="PaxDb" id="4081-Solyc06g061220.1.1"/>
<evidence type="ECO:0000256" key="1">
    <source>
        <dbReference type="SAM" id="Phobius"/>
    </source>
</evidence>
<evidence type="ECO:0000313" key="3">
    <source>
        <dbReference type="Proteomes" id="UP000004994"/>
    </source>
</evidence>
<feature type="transmembrane region" description="Helical" evidence="1">
    <location>
        <begin position="6"/>
        <end position="23"/>
    </location>
</feature>
<accession>A0A3Q7GUC9</accession>
<proteinExistence type="predicted"/>
<dbReference type="Gramene" id="Solyc06g061220.2.1">
    <property type="protein sequence ID" value="Solyc06g061220.2.1"/>
    <property type="gene ID" value="Solyc06g061220.2"/>
</dbReference>
<keyword evidence="1" id="KW-0472">Membrane</keyword>
<protein>
    <submittedName>
        <fullName evidence="2">Uncharacterized protein</fullName>
    </submittedName>
</protein>
<reference evidence="2" key="2">
    <citation type="submission" date="2019-01" db="UniProtKB">
        <authorList>
            <consortium name="EnsemblPlants"/>
        </authorList>
    </citation>
    <scope>IDENTIFICATION</scope>
    <source>
        <strain evidence="2">cv. Heinz 1706</strain>
    </source>
</reference>
<sequence length="44" mass="5126">MARSYGFYFTIVLVMMSVYFGECSRNGTRETWLSVTEPKLKLNV</sequence>
<keyword evidence="1" id="KW-0812">Transmembrane</keyword>
<dbReference type="EnsemblPlants" id="Solyc06g061220.2.1">
    <property type="protein sequence ID" value="Solyc06g061220.2.1"/>
    <property type="gene ID" value="Solyc06g061220.2"/>
</dbReference>
<name>A0A3Q7GUC9_SOLLC</name>
<keyword evidence="1" id="KW-1133">Transmembrane helix</keyword>
<keyword evidence="3" id="KW-1185">Reference proteome</keyword>
<dbReference type="InParanoid" id="A0A3Q7GUC9"/>